<dbReference type="PROSITE" id="PS51736">
    <property type="entry name" value="RECOMBINASES_3"/>
    <property type="match status" value="1"/>
</dbReference>
<evidence type="ECO:0000256" key="1">
    <source>
        <dbReference type="SAM" id="Coils"/>
    </source>
</evidence>
<dbReference type="Gene3D" id="3.90.1750.20">
    <property type="entry name" value="Putative Large Serine Recombinase, Chain B, Domain 2"/>
    <property type="match status" value="1"/>
</dbReference>
<feature type="domain" description="Resolvase/invertase-type recombinase catalytic" evidence="2">
    <location>
        <begin position="28"/>
        <end position="176"/>
    </location>
</feature>
<dbReference type="InterPro" id="IPR050639">
    <property type="entry name" value="SSR_resolvase"/>
</dbReference>
<dbReference type="SUPFAM" id="SSF53041">
    <property type="entry name" value="Resolvase-like"/>
    <property type="match status" value="1"/>
</dbReference>
<evidence type="ECO:0000259" key="3">
    <source>
        <dbReference type="PROSITE" id="PS51737"/>
    </source>
</evidence>
<dbReference type="PANTHER" id="PTHR30461:SF23">
    <property type="entry name" value="DNA RECOMBINASE-RELATED"/>
    <property type="match status" value="1"/>
</dbReference>
<evidence type="ECO:0000313" key="5">
    <source>
        <dbReference type="Proteomes" id="UP000347383"/>
    </source>
</evidence>
<organism evidence="4 5">
    <name type="scientific">Streptococcus dysgalactiae subsp. dysgalactiae</name>
    <dbReference type="NCBI Taxonomy" id="99822"/>
    <lineage>
        <taxon>Bacteria</taxon>
        <taxon>Bacillati</taxon>
        <taxon>Bacillota</taxon>
        <taxon>Bacilli</taxon>
        <taxon>Lactobacillales</taxon>
        <taxon>Streptococcaceae</taxon>
        <taxon>Streptococcus</taxon>
    </lineage>
</organism>
<dbReference type="PROSITE" id="PS51737">
    <property type="entry name" value="RECOMBINASE_DNA_BIND"/>
    <property type="match status" value="1"/>
</dbReference>
<dbReference type="PANTHER" id="PTHR30461">
    <property type="entry name" value="DNA-INVERTASE FROM LAMBDOID PROPHAGE"/>
    <property type="match status" value="1"/>
</dbReference>
<evidence type="ECO:0000313" key="4">
    <source>
        <dbReference type="EMBL" id="QGH02267.1"/>
    </source>
</evidence>
<dbReference type="AlphaFoldDB" id="A0A9X7X8X8"/>
<dbReference type="SMART" id="SM00857">
    <property type="entry name" value="Resolvase"/>
    <property type="match status" value="1"/>
</dbReference>
<dbReference type="Pfam" id="PF00239">
    <property type="entry name" value="Resolvase"/>
    <property type="match status" value="1"/>
</dbReference>
<dbReference type="InterPro" id="IPR006119">
    <property type="entry name" value="Resolv_N"/>
</dbReference>
<feature type="coiled-coil region" evidence="1">
    <location>
        <begin position="405"/>
        <end position="466"/>
    </location>
</feature>
<dbReference type="InterPro" id="IPR038109">
    <property type="entry name" value="DNA_bind_recomb_sf"/>
</dbReference>
<dbReference type="InterPro" id="IPR025827">
    <property type="entry name" value="Zn_ribbon_recom_dom"/>
</dbReference>
<dbReference type="GO" id="GO:0000150">
    <property type="term" value="F:DNA strand exchange activity"/>
    <property type="evidence" value="ECO:0007669"/>
    <property type="project" value="InterPro"/>
</dbReference>
<protein>
    <submittedName>
        <fullName evidence="4">Recombinase family protein</fullName>
    </submittedName>
</protein>
<name>A0A9X7X8X8_STRDY</name>
<gene>
    <name evidence="4" type="ORF">EA457_06790</name>
</gene>
<dbReference type="InterPro" id="IPR011109">
    <property type="entry name" value="DNA_bind_recombinase_dom"/>
</dbReference>
<proteinExistence type="predicted"/>
<sequence>MTGKKVTVIPMKPKKWAAENTEEKPKLKVAAYCRVSTEMEEQASSYEAQVQHYTDYIQRNPDWALAGIFADEGISGTGTKKRGGFNRMIKACNNGEVEYIITKSISRFARNTVDCLQYIRQLKDLKIAVFFEKENINTMDAKGEVLLTIMASLAQQESQSLSQNTKMGVQYRFQQGQLRINHNHFLGYTKDEDGNLVIEPKEAEAVKRIFREYLEGSSLQEIANGLMADGILTGGKRKLWRGEGVRLILRNEKYMGDALLQKTFTVDFLTKKRVKNDGSYAQQYYVENSHPAIIPKDIFTQAQQELDRRKSMKNKNSQCFSGKYALTGITICGDCGNVYRRVHWKNRGTVWRCKSRVDKREHNCNGRTIYEKDLHQGILQAINETLIDRDIFLQQLTENINSVLTDGLTEQLAGLDEQLKDLESEIISVAIGGQGYDELASQIFSLRDERDAIAKEIAANANLQQRVDEMEVFVKEHDVITEYSEVLVRRLIEKVTIFEKNIVVDFKSGVSMAVEI</sequence>
<dbReference type="CDD" id="cd00338">
    <property type="entry name" value="Ser_Recombinase"/>
    <property type="match status" value="1"/>
</dbReference>
<dbReference type="RefSeq" id="WP_155778517.1">
    <property type="nucleotide sequence ID" value="NZ_CP033165.1"/>
</dbReference>
<dbReference type="Proteomes" id="UP000347383">
    <property type="component" value="Chromosome"/>
</dbReference>
<dbReference type="Gene3D" id="3.40.50.1390">
    <property type="entry name" value="Resolvase, N-terminal catalytic domain"/>
    <property type="match status" value="1"/>
</dbReference>
<dbReference type="GO" id="GO:0003677">
    <property type="term" value="F:DNA binding"/>
    <property type="evidence" value="ECO:0007669"/>
    <property type="project" value="InterPro"/>
</dbReference>
<dbReference type="Pfam" id="PF07508">
    <property type="entry name" value="Recombinase"/>
    <property type="match status" value="1"/>
</dbReference>
<dbReference type="EMBL" id="CP033165">
    <property type="protein sequence ID" value="QGH02267.1"/>
    <property type="molecule type" value="Genomic_DNA"/>
</dbReference>
<reference evidence="4 5" key="1">
    <citation type="submission" date="2018-10" db="EMBL/GenBank/DDBJ databases">
        <title>Comparative Genomics Analysis of the Streptococcus dysgalactiae subspecies dysgalactiae.</title>
        <authorList>
            <person name="Koh T.H."/>
            <person name="Abdul Rahman N."/>
            <person name="Sessions O.M."/>
        </authorList>
    </citation>
    <scope>NUCLEOTIDE SEQUENCE [LARGE SCALE GENOMIC DNA]</scope>
    <source>
        <strain evidence="4 5">DB60705-15</strain>
    </source>
</reference>
<keyword evidence="1" id="KW-0175">Coiled coil</keyword>
<dbReference type="InterPro" id="IPR036162">
    <property type="entry name" value="Resolvase-like_N_sf"/>
</dbReference>
<feature type="domain" description="Recombinase" evidence="3">
    <location>
        <begin position="185"/>
        <end position="312"/>
    </location>
</feature>
<dbReference type="Pfam" id="PF13408">
    <property type="entry name" value="Zn_ribbon_recom"/>
    <property type="match status" value="1"/>
</dbReference>
<accession>A0A9X7X8X8</accession>
<evidence type="ECO:0000259" key="2">
    <source>
        <dbReference type="PROSITE" id="PS51736"/>
    </source>
</evidence>